<evidence type="ECO:0000313" key="4">
    <source>
        <dbReference type="EMBL" id="CAF3804445.1"/>
    </source>
</evidence>
<dbReference type="InterPro" id="IPR011042">
    <property type="entry name" value="6-blade_b-propeller_TolB-like"/>
</dbReference>
<proteinExistence type="predicted"/>
<accession>A0A8S2E1Y1</accession>
<protein>
    <submittedName>
        <fullName evidence="3">Uncharacterized protein</fullName>
    </submittedName>
</protein>
<comment type="caution">
    <text evidence="3">The sequence shown here is derived from an EMBL/GenBank/DDBJ whole genome shotgun (WGS) entry which is preliminary data.</text>
</comment>
<feature type="repeat" description="NHL" evidence="2">
    <location>
        <begin position="257"/>
        <end position="300"/>
    </location>
</feature>
<dbReference type="SUPFAM" id="SSF101898">
    <property type="entry name" value="NHL repeat"/>
    <property type="match status" value="1"/>
</dbReference>
<dbReference type="Proteomes" id="UP000682733">
    <property type="component" value="Unassembled WGS sequence"/>
</dbReference>
<dbReference type="PROSITE" id="PS51125">
    <property type="entry name" value="NHL"/>
    <property type="match status" value="2"/>
</dbReference>
<dbReference type="EMBL" id="CAJOBA010007511">
    <property type="protein sequence ID" value="CAF3804445.1"/>
    <property type="molecule type" value="Genomic_DNA"/>
</dbReference>
<evidence type="ECO:0000256" key="1">
    <source>
        <dbReference type="ARBA" id="ARBA00022737"/>
    </source>
</evidence>
<dbReference type="CDD" id="cd05819">
    <property type="entry name" value="NHL"/>
    <property type="match status" value="1"/>
</dbReference>
<name>A0A8S2E1Y1_9BILA</name>
<dbReference type="InterPro" id="IPR001258">
    <property type="entry name" value="NHL_repeat"/>
</dbReference>
<dbReference type="Gene3D" id="1.10.10.1070">
    <property type="entry name" value="Zinc finger, BED domain-containing"/>
    <property type="match status" value="1"/>
</dbReference>
<dbReference type="Gene3D" id="2.120.10.30">
    <property type="entry name" value="TolB, C-terminal domain"/>
    <property type="match status" value="2"/>
</dbReference>
<dbReference type="PANTHER" id="PTHR24104">
    <property type="entry name" value="E3 UBIQUITIN-PROTEIN LIGASE NHLRC1-RELATED"/>
    <property type="match status" value="1"/>
</dbReference>
<dbReference type="AlphaFoldDB" id="A0A8S2E1Y1"/>
<dbReference type="PANTHER" id="PTHR24104:SF25">
    <property type="entry name" value="PROTEIN LIN-41"/>
    <property type="match status" value="1"/>
</dbReference>
<organism evidence="3 5">
    <name type="scientific">Didymodactylos carnosus</name>
    <dbReference type="NCBI Taxonomy" id="1234261"/>
    <lineage>
        <taxon>Eukaryota</taxon>
        <taxon>Metazoa</taxon>
        <taxon>Spiralia</taxon>
        <taxon>Gnathifera</taxon>
        <taxon>Rotifera</taxon>
        <taxon>Eurotatoria</taxon>
        <taxon>Bdelloidea</taxon>
        <taxon>Philodinida</taxon>
        <taxon>Philodinidae</taxon>
        <taxon>Didymodactylos</taxon>
    </lineage>
</organism>
<dbReference type="Proteomes" id="UP000677228">
    <property type="component" value="Unassembled WGS sequence"/>
</dbReference>
<dbReference type="SUPFAM" id="SSF140996">
    <property type="entry name" value="Hermes dimerisation domain"/>
    <property type="match status" value="1"/>
</dbReference>
<reference evidence="3" key="1">
    <citation type="submission" date="2021-02" db="EMBL/GenBank/DDBJ databases">
        <authorList>
            <person name="Nowell W R."/>
        </authorList>
    </citation>
    <scope>NUCLEOTIDE SEQUENCE</scope>
</reference>
<evidence type="ECO:0000313" key="5">
    <source>
        <dbReference type="Proteomes" id="UP000677228"/>
    </source>
</evidence>
<sequence>MNFLRYSIANAISNTKIMENVSVKTITNSIDKYMKKDLKVTPDEKRSITIACAKYCAFDMRLFNSVEGKSLLFQLLCKSLVDLGYRYGTAKIGIPTTAALLPDPTNISRTVKQLSEEYRLKLKEIVQADLKTVRLIGISTDYWKNIYTSDNYLTVNLHYTKDDKPITFMLKRISLALSSLGIPASSATSERIFSAILWNTTGTIVAGQGGQGKGFNQLNEPVGLFLTSASTLYIAEYANHRVQRCYQGSSNCTTVAGSSSGIIGSGQSYLYRPLNIYVTTNETIYISDYGNNRVQKWDSAASSGTTFTTLSGLRFLWSDQSTTYLYVTDAINAVVRQYLSIGGANQIVAGQTGGGNQILFPYGVYLNSLSNQLYVSDLSKHVVIKFNSGNVTGEFIAGTAGTSGSQANQLNGPTGLRLDQYGNLYVADRYNSRIQLFCNGSTNGITIAGNTSLPIMNGTTDLGLDSNLNLYVVDRFNHHCPSAPDQRSALAEKFWLGPAQS</sequence>
<dbReference type="EMBL" id="CAJNOK010007500">
    <property type="protein sequence ID" value="CAF1036160.1"/>
    <property type="molecule type" value="Genomic_DNA"/>
</dbReference>
<evidence type="ECO:0000313" key="3">
    <source>
        <dbReference type="EMBL" id="CAF1036160.1"/>
    </source>
</evidence>
<gene>
    <name evidence="3" type="ORF">OVA965_LOCUS16244</name>
    <name evidence="4" type="ORF">TMI583_LOCUS16253</name>
</gene>
<feature type="repeat" description="NHL" evidence="2">
    <location>
        <begin position="397"/>
        <end position="440"/>
    </location>
</feature>
<keyword evidence="1" id="KW-0677">Repeat</keyword>
<dbReference type="Pfam" id="PF01436">
    <property type="entry name" value="NHL"/>
    <property type="match status" value="1"/>
</dbReference>
<dbReference type="InterPro" id="IPR050952">
    <property type="entry name" value="TRIM-NHL_E3_ligases"/>
</dbReference>
<evidence type="ECO:0000256" key="2">
    <source>
        <dbReference type="PROSITE-ProRule" id="PRU00504"/>
    </source>
</evidence>
<dbReference type="GO" id="GO:0008270">
    <property type="term" value="F:zinc ion binding"/>
    <property type="evidence" value="ECO:0007669"/>
    <property type="project" value="UniProtKB-KW"/>
</dbReference>